<proteinExistence type="predicted"/>
<evidence type="ECO:0000313" key="1">
    <source>
        <dbReference type="EMBL" id="ALV40620.1"/>
    </source>
</evidence>
<organism evidence="1">
    <name type="scientific">Pseudarthrobacter sulfonivorans</name>
    <dbReference type="NCBI Taxonomy" id="121292"/>
    <lineage>
        <taxon>Bacteria</taxon>
        <taxon>Bacillati</taxon>
        <taxon>Actinomycetota</taxon>
        <taxon>Actinomycetes</taxon>
        <taxon>Micrococcales</taxon>
        <taxon>Micrococcaceae</taxon>
        <taxon>Pseudarthrobacter</taxon>
    </lineage>
</organism>
<evidence type="ECO:0000313" key="2">
    <source>
        <dbReference type="Proteomes" id="UP000065151"/>
    </source>
</evidence>
<accession>A0A0U3QUS1</accession>
<dbReference type="RefSeq" id="WP_058929790.1">
    <property type="nucleotide sequence ID" value="NZ_CP013747.1"/>
</dbReference>
<dbReference type="KEGG" id="psul:AU252_05080"/>
<protein>
    <submittedName>
        <fullName evidence="1">Uncharacterized protein</fullName>
    </submittedName>
</protein>
<sequence length="70" mass="7365">MKVLAAVSLIEMILQLIGARKAIRDGIPYDAPIGRGKPEDVARDMWGMGSGLSAPWHTLAAHAAGTALLI</sequence>
<dbReference type="Proteomes" id="UP000065151">
    <property type="component" value="Chromosome"/>
</dbReference>
<reference evidence="1 2" key="1">
    <citation type="submission" date="2015-12" db="EMBL/GenBank/DDBJ databases">
        <authorList>
            <person name="Shamseldin A."/>
            <person name="Moawad H."/>
            <person name="Abd El-Rahim W.M."/>
            <person name="Sadowsky M.J."/>
        </authorList>
    </citation>
    <scope>NUCLEOTIDE SEQUENCE [LARGE SCALE GENOMIC DNA]</scope>
    <source>
        <strain evidence="1 2">Ar51</strain>
    </source>
</reference>
<dbReference type="EMBL" id="CP013747">
    <property type="protein sequence ID" value="ALV40620.1"/>
    <property type="molecule type" value="Genomic_DNA"/>
</dbReference>
<gene>
    <name evidence="1" type="ORF">AU252_05080</name>
</gene>
<dbReference type="AlphaFoldDB" id="A0A0U3QUS1"/>
<name>A0A0U3QUS1_9MICC</name>